<dbReference type="GeneID" id="8439601"/>
<dbReference type="InParanoid" id="C4JLN0"/>
<protein>
    <submittedName>
        <fullName evidence="1">Uncharacterized protein</fullName>
    </submittedName>
</protein>
<dbReference type="KEGG" id="ure:UREG_03738"/>
<dbReference type="AlphaFoldDB" id="C4JLN0"/>
<proteinExistence type="predicted"/>
<organism evidence="1 2">
    <name type="scientific">Uncinocarpus reesii (strain UAMH 1704)</name>
    <dbReference type="NCBI Taxonomy" id="336963"/>
    <lineage>
        <taxon>Eukaryota</taxon>
        <taxon>Fungi</taxon>
        <taxon>Dikarya</taxon>
        <taxon>Ascomycota</taxon>
        <taxon>Pezizomycotina</taxon>
        <taxon>Eurotiomycetes</taxon>
        <taxon>Eurotiomycetidae</taxon>
        <taxon>Onygenales</taxon>
        <taxon>Onygenaceae</taxon>
        <taxon>Uncinocarpus</taxon>
    </lineage>
</organism>
<accession>C4JLN0</accession>
<evidence type="ECO:0000313" key="2">
    <source>
        <dbReference type="Proteomes" id="UP000002058"/>
    </source>
</evidence>
<reference evidence="2" key="1">
    <citation type="journal article" date="2009" name="Genome Res.">
        <title>Comparative genomic analyses of the human fungal pathogens Coccidioides and their relatives.</title>
        <authorList>
            <person name="Sharpton T.J."/>
            <person name="Stajich J.E."/>
            <person name="Rounsley S.D."/>
            <person name="Gardner M.J."/>
            <person name="Wortman J.R."/>
            <person name="Jordar V.S."/>
            <person name="Maiti R."/>
            <person name="Kodira C.D."/>
            <person name="Neafsey D.E."/>
            <person name="Zeng Q."/>
            <person name="Hung C.-Y."/>
            <person name="McMahan C."/>
            <person name="Muszewska A."/>
            <person name="Grynberg M."/>
            <person name="Mandel M.A."/>
            <person name="Kellner E.M."/>
            <person name="Barker B.M."/>
            <person name="Galgiani J.N."/>
            <person name="Orbach M.J."/>
            <person name="Kirkland T.N."/>
            <person name="Cole G.T."/>
            <person name="Henn M.R."/>
            <person name="Birren B.W."/>
            <person name="Taylor J.W."/>
        </authorList>
    </citation>
    <scope>NUCLEOTIDE SEQUENCE [LARGE SCALE GENOMIC DNA]</scope>
    <source>
        <strain evidence="2">UAMH 1704</strain>
    </source>
</reference>
<dbReference type="VEuPathDB" id="FungiDB:UREG_03738"/>
<dbReference type="Proteomes" id="UP000002058">
    <property type="component" value="Unassembled WGS sequence"/>
</dbReference>
<evidence type="ECO:0000313" key="1">
    <source>
        <dbReference type="EMBL" id="EEP78892.1"/>
    </source>
</evidence>
<dbReference type="HOGENOM" id="CLU_1653451_0_0_1"/>
<name>C4JLN0_UNCRE</name>
<keyword evidence="2" id="KW-1185">Reference proteome</keyword>
<sequence>MSHPTLQNIKQIALQNLNLTSEASGASAAGANVARDVNKSVNSVESEDQLMEIQQHELLNSDSNNNDEIDLISTLDADDKENLLDNEFQLQNIIKEVIVDIKQSTIKKLLEPEPEPESNTNVPVNLLELSTLEDEFLEALLNIRAKKYEQMKSFAMVFAL</sequence>
<dbReference type="EMBL" id="CH476616">
    <property type="protein sequence ID" value="EEP78892.1"/>
    <property type="molecule type" value="Genomic_DNA"/>
</dbReference>
<dbReference type="RefSeq" id="XP_002544221.1">
    <property type="nucleotide sequence ID" value="XM_002544175.1"/>
</dbReference>
<gene>
    <name evidence="1" type="ORF">UREG_03738</name>
</gene>